<dbReference type="GO" id="GO:0016604">
    <property type="term" value="C:nuclear body"/>
    <property type="evidence" value="ECO:0007669"/>
    <property type="project" value="UniProtKB-SubCell"/>
</dbReference>
<protein>
    <submittedName>
        <fullName evidence="11">Uncharacterized protein</fullName>
    </submittedName>
</protein>
<evidence type="ECO:0000256" key="3">
    <source>
        <dbReference type="ARBA" id="ARBA00022490"/>
    </source>
</evidence>
<evidence type="ECO:0000256" key="8">
    <source>
        <dbReference type="ARBA" id="ARBA00023242"/>
    </source>
</evidence>
<keyword evidence="6" id="KW-0010">Activator</keyword>
<dbReference type="GO" id="GO:0031410">
    <property type="term" value="C:cytoplasmic vesicle"/>
    <property type="evidence" value="ECO:0007669"/>
    <property type="project" value="UniProtKB-KW"/>
</dbReference>
<keyword evidence="9" id="KW-0968">Cytoplasmic vesicle</keyword>
<dbReference type="GO" id="GO:0005829">
    <property type="term" value="C:cytosol"/>
    <property type="evidence" value="ECO:0007669"/>
    <property type="project" value="UniProtKB-SubCell"/>
</dbReference>
<dbReference type="EMBL" id="JAIWYP010000009">
    <property type="protein sequence ID" value="KAH3769473.1"/>
    <property type="molecule type" value="Genomic_DNA"/>
</dbReference>
<keyword evidence="5" id="KW-0805">Transcription regulation</keyword>
<evidence type="ECO:0000313" key="11">
    <source>
        <dbReference type="EMBL" id="KAH3769473.1"/>
    </source>
</evidence>
<evidence type="ECO:0000313" key="12">
    <source>
        <dbReference type="Proteomes" id="UP000828390"/>
    </source>
</evidence>
<comment type="caution">
    <text evidence="11">The sequence shown here is derived from an EMBL/GenBank/DDBJ whole genome shotgun (WGS) entry which is preliminary data.</text>
</comment>
<keyword evidence="12" id="KW-1185">Reference proteome</keyword>
<evidence type="ECO:0000256" key="10">
    <source>
        <dbReference type="ARBA" id="ARBA00034306"/>
    </source>
</evidence>
<keyword evidence="8" id="KW-0539">Nucleus</keyword>
<evidence type="ECO:0000256" key="5">
    <source>
        <dbReference type="ARBA" id="ARBA00023015"/>
    </source>
</evidence>
<accession>A0A9D4IEV3</accession>
<evidence type="ECO:0000256" key="9">
    <source>
        <dbReference type="ARBA" id="ARBA00023329"/>
    </source>
</evidence>
<keyword evidence="3" id="KW-0963">Cytoplasm</keyword>
<name>A0A9D4IEV3_DREPO</name>
<dbReference type="InterPro" id="IPR029431">
    <property type="entry name" value="TP53INP"/>
</dbReference>
<dbReference type="Pfam" id="PF14839">
    <property type="entry name" value="DOR"/>
    <property type="match status" value="1"/>
</dbReference>
<reference evidence="11" key="2">
    <citation type="submission" date="2020-11" db="EMBL/GenBank/DDBJ databases">
        <authorList>
            <person name="McCartney M.A."/>
            <person name="Auch B."/>
            <person name="Kono T."/>
            <person name="Mallez S."/>
            <person name="Becker A."/>
            <person name="Gohl D.M."/>
            <person name="Silverstein K.A.T."/>
            <person name="Koren S."/>
            <person name="Bechman K.B."/>
            <person name="Herman A."/>
            <person name="Abrahante J.E."/>
            <person name="Garbe J."/>
        </authorList>
    </citation>
    <scope>NUCLEOTIDE SEQUENCE</scope>
    <source>
        <strain evidence="11">Duluth1</strain>
        <tissue evidence="11">Whole animal</tissue>
    </source>
</reference>
<proteinExistence type="predicted"/>
<keyword evidence="4" id="KW-0072">Autophagy</keyword>
<dbReference type="AlphaFoldDB" id="A0A9D4IEV3"/>
<evidence type="ECO:0000256" key="6">
    <source>
        <dbReference type="ARBA" id="ARBA00023159"/>
    </source>
</evidence>
<dbReference type="GO" id="GO:0005776">
    <property type="term" value="C:autophagosome"/>
    <property type="evidence" value="ECO:0007669"/>
    <property type="project" value="UniProtKB-SubCell"/>
</dbReference>
<keyword evidence="7" id="KW-0804">Transcription</keyword>
<gene>
    <name evidence="11" type="ORF">DPMN_170741</name>
</gene>
<dbReference type="Proteomes" id="UP000828390">
    <property type="component" value="Unassembled WGS sequence"/>
</dbReference>
<evidence type="ECO:0000256" key="4">
    <source>
        <dbReference type="ARBA" id="ARBA00023006"/>
    </source>
</evidence>
<sequence length="91" mass="10129">MLSWASYLFGSSATAEEQNIEQTVAMETETPSNDKDWVVVDHAGHDEMPKVGITDLENLLIEHPSMSVYNARAVQERRVTVLTSLPVKSLL</sequence>
<evidence type="ECO:0000256" key="7">
    <source>
        <dbReference type="ARBA" id="ARBA00023163"/>
    </source>
</evidence>
<comment type="subcellular location">
    <subcellularLocation>
        <location evidence="2">Cytoplasm</location>
        <location evidence="2">Cytosol</location>
    </subcellularLocation>
    <subcellularLocation>
        <location evidence="1">Cytoplasmic vesicle</location>
        <location evidence="1">Autophagosome</location>
    </subcellularLocation>
    <subcellularLocation>
        <location evidence="10">Nucleus</location>
        <location evidence="10">Nuclear body</location>
    </subcellularLocation>
</comment>
<dbReference type="GO" id="GO:0006914">
    <property type="term" value="P:autophagy"/>
    <property type="evidence" value="ECO:0007669"/>
    <property type="project" value="UniProtKB-KW"/>
</dbReference>
<reference evidence="11" key="1">
    <citation type="journal article" date="2019" name="bioRxiv">
        <title>The Genome of the Zebra Mussel, Dreissena polymorpha: A Resource for Invasive Species Research.</title>
        <authorList>
            <person name="McCartney M.A."/>
            <person name="Auch B."/>
            <person name="Kono T."/>
            <person name="Mallez S."/>
            <person name="Zhang Y."/>
            <person name="Obille A."/>
            <person name="Becker A."/>
            <person name="Abrahante J.E."/>
            <person name="Garbe J."/>
            <person name="Badalamenti J.P."/>
            <person name="Herman A."/>
            <person name="Mangelson H."/>
            <person name="Liachko I."/>
            <person name="Sullivan S."/>
            <person name="Sone E.D."/>
            <person name="Koren S."/>
            <person name="Silverstein K.A.T."/>
            <person name="Beckman K.B."/>
            <person name="Gohl D.M."/>
        </authorList>
    </citation>
    <scope>NUCLEOTIDE SEQUENCE</scope>
    <source>
        <strain evidence="11">Duluth1</strain>
        <tissue evidence="11">Whole animal</tissue>
    </source>
</reference>
<organism evidence="11 12">
    <name type="scientific">Dreissena polymorpha</name>
    <name type="common">Zebra mussel</name>
    <name type="synonym">Mytilus polymorpha</name>
    <dbReference type="NCBI Taxonomy" id="45954"/>
    <lineage>
        <taxon>Eukaryota</taxon>
        <taxon>Metazoa</taxon>
        <taxon>Spiralia</taxon>
        <taxon>Lophotrochozoa</taxon>
        <taxon>Mollusca</taxon>
        <taxon>Bivalvia</taxon>
        <taxon>Autobranchia</taxon>
        <taxon>Heteroconchia</taxon>
        <taxon>Euheterodonta</taxon>
        <taxon>Imparidentia</taxon>
        <taxon>Neoheterodontei</taxon>
        <taxon>Myida</taxon>
        <taxon>Dreissenoidea</taxon>
        <taxon>Dreissenidae</taxon>
        <taxon>Dreissena</taxon>
    </lineage>
</organism>
<evidence type="ECO:0000256" key="1">
    <source>
        <dbReference type="ARBA" id="ARBA00004419"/>
    </source>
</evidence>
<evidence type="ECO:0000256" key="2">
    <source>
        <dbReference type="ARBA" id="ARBA00004514"/>
    </source>
</evidence>